<dbReference type="InterPro" id="IPR003673">
    <property type="entry name" value="CoA-Trfase_fam_III"/>
</dbReference>
<sequence>MGSLTDYSVPQEAKAIFLTGILENPLVKDLPSDLKSLAQLVKFEGTSKPSVPLNWKFAESMAALKALEATLVNRLIQKKYNVEPAEVTIDTDHAALFFMSPLIASMIGQDGKMTPMVMASFMPEVMRMFPETDKHRCQAGLHRQLTTNIYKTKDGRYYQTHGGINPEPLLKALGLPSDGEAIDTYDSVVERFKKAVEQHNYDDLDKLINDKHRQSGVIAWSSEEYFASEQGQACADVGLYEIHKDRGGSQPASWWPENTAMPSTAKRPLAGLKVVDLSRIIAGPAVSRGLAELGASVMRVTSPEVTDMSLLHQDLNWGKWNCHLDLTKDADKEKLRALIRDADVVVDAYRPGVMQKLGFGRDDIFDLVKNRERGIVHLRENCYGWHGPWQNRGGWQQISDACCGVSWEFGHAMGHDEAVTPPFPVSDYGAGLCGSIAALDALMKRAENGGSYGVDHVQKVALNYYNQWLVRSCGTYPEPVWKEMWERHGSPVFRHYHTMPYTVPAVSKLLYSHDVATLFQTHFFEPRSSAAVNGTFLVVKPVAQYQDQAVKLEYNVGTRGNGVDQPVWPADLSVEMVKG</sequence>
<protein>
    <submittedName>
        <fullName evidence="2">Putative alpha methylacyl-CoA racemase</fullName>
    </submittedName>
</protein>
<reference evidence="2 3" key="1">
    <citation type="journal article" date="2020" name="Phytopathology">
        <title>Genome Sequence Resources of Colletotrichum truncatum, C. plurivorum, C. musicola, and C. sojae: Four Species Pathogenic to Soybean (Glycine max).</title>
        <authorList>
            <person name="Rogerio F."/>
            <person name="Boufleur T.R."/>
            <person name="Ciampi-Guillardi M."/>
            <person name="Sukno S.A."/>
            <person name="Thon M.R."/>
            <person name="Massola Junior N.S."/>
            <person name="Baroncelli R."/>
        </authorList>
    </citation>
    <scope>NUCLEOTIDE SEQUENCE [LARGE SCALE GENOMIC DNA]</scope>
    <source>
        <strain evidence="2 3">LFN0009</strain>
    </source>
</reference>
<evidence type="ECO:0000313" key="3">
    <source>
        <dbReference type="Proteomes" id="UP000652219"/>
    </source>
</evidence>
<accession>A0A8H6J9K3</accession>
<dbReference type="InterPro" id="IPR052985">
    <property type="entry name" value="CoA-trans_III_biosynth/detox"/>
</dbReference>
<evidence type="ECO:0000256" key="1">
    <source>
        <dbReference type="ARBA" id="ARBA00008383"/>
    </source>
</evidence>
<dbReference type="Gene3D" id="3.40.50.10540">
    <property type="entry name" value="Crotonobetainyl-coa:carnitine coa-transferase, domain 1"/>
    <property type="match status" value="1"/>
</dbReference>
<dbReference type="GO" id="GO:0003824">
    <property type="term" value="F:catalytic activity"/>
    <property type="evidence" value="ECO:0007669"/>
    <property type="project" value="InterPro"/>
</dbReference>
<proteinExistence type="inferred from homology"/>
<dbReference type="EMBL" id="WIGN01000116">
    <property type="protein sequence ID" value="KAF6808521.1"/>
    <property type="molecule type" value="Genomic_DNA"/>
</dbReference>
<dbReference type="InterPro" id="IPR023606">
    <property type="entry name" value="CoA-Trfase_III_dom_1_sf"/>
</dbReference>
<dbReference type="Proteomes" id="UP000652219">
    <property type="component" value="Unassembled WGS sequence"/>
</dbReference>
<dbReference type="PANTHER" id="PTHR48229:SF2">
    <property type="entry name" value="CAIB_BAIF FAMILY PROTEIN"/>
    <property type="match status" value="1"/>
</dbReference>
<evidence type="ECO:0000313" key="2">
    <source>
        <dbReference type="EMBL" id="KAF6808521.1"/>
    </source>
</evidence>
<keyword evidence="3" id="KW-1185">Reference proteome</keyword>
<dbReference type="Pfam" id="PF02515">
    <property type="entry name" value="CoA_transf_3"/>
    <property type="match status" value="1"/>
</dbReference>
<dbReference type="SUPFAM" id="SSF89796">
    <property type="entry name" value="CoA-transferase family III (CaiB/BaiF)"/>
    <property type="match status" value="2"/>
</dbReference>
<dbReference type="PANTHER" id="PTHR48229">
    <property type="entry name" value="CAIB/BAIF FAMILY ENZYME (AFU_ORTHOLOGUE AFUA_1G05360)-RELATED"/>
    <property type="match status" value="1"/>
</dbReference>
<organism evidence="2 3">
    <name type="scientific">Colletotrichum sojae</name>
    <dbReference type="NCBI Taxonomy" id="2175907"/>
    <lineage>
        <taxon>Eukaryota</taxon>
        <taxon>Fungi</taxon>
        <taxon>Dikarya</taxon>
        <taxon>Ascomycota</taxon>
        <taxon>Pezizomycotina</taxon>
        <taxon>Sordariomycetes</taxon>
        <taxon>Hypocreomycetidae</taxon>
        <taxon>Glomerellales</taxon>
        <taxon>Glomerellaceae</taxon>
        <taxon>Colletotrichum</taxon>
        <taxon>Colletotrichum orchidearum species complex</taxon>
    </lineage>
</organism>
<gene>
    <name evidence="2" type="ORF">CSOJ01_07470</name>
</gene>
<comment type="caution">
    <text evidence="2">The sequence shown here is derived from an EMBL/GenBank/DDBJ whole genome shotgun (WGS) entry which is preliminary data.</text>
</comment>
<dbReference type="AlphaFoldDB" id="A0A8H6J9K3"/>
<name>A0A8H6J9K3_9PEZI</name>
<comment type="similarity">
    <text evidence="1">Belongs to the CoA-transferase III family.</text>
</comment>